<dbReference type="PANTHER" id="PTHR11085:SF7">
    <property type="entry name" value="NAD-DEPENDENT PROTEIN DEACETYLASE"/>
    <property type="match status" value="1"/>
</dbReference>
<feature type="region of interest" description="Disordered" evidence="4">
    <location>
        <begin position="374"/>
        <end position="393"/>
    </location>
</feature>
<dbReference type="Gene3D" id="3.30.1600.10">
    <property type="entry name" value="SIR2/SIRT2 'Small Domain"/>
    <property type="match status" value="1"/>
</dbReference>
<dbReference type="AlphaFoldDB" id="A0AAE0YQW0"/>
<dbReference type="PANTHER" id="PTHR11085">
    <property type="entry name" value="NAD-DEPENDENT PROTEIN DEACYLASE SIRTUIN-5, MITOCHONDRIAL-RELATED"/>
    <property type="match status" value="1"/>
</dbReference>
<evidence type="ECO:0000259" key="5">
    <source>
        <dbReference type="PROSITE" id="PS50305"/>
    </source>
</evidence>
<dbReference type="InterPro" id="IPR003000">
    <property type="entry name" value="Sirtuin"/>
</dbReference>
<evidence type="ECO:0000256" key="2">
    <source>
        <dbReference type="ARBA" id="ARBA00023027"/>
    </source>
</evidence>
<dbReference type="GO" id="GO:0070403">
    <property type="term" value="F:NAD+ binding"/>
    <property type="evidence" value="ECO:0007669"/>
    <property type="project" value="InterPro"/>
</dbReference>
<dbReference type="InterPro" id="IPR029035">
    <property type="entry name" value="DHS-like_NAD/FAD-binding_dom"/>
</dbReference>
<proteinExistence type="predicted"/>
<name>A0AAE0YQW0_9GAST</name>
<evidence type="ECO:0000256" key="4">
    <source>
        <dbReference type="SAM" id="MobiDB-lite"/>
    </source>
</evidence>
<sequence length="666" mass="73103">MRNIMATAASVTVKGQMKPGVINKSPSLSPSPPLRHARKFGTSNSAVKGGNQSDSDSGITAGFRDLNLGNRGRIQSGPRQFDNRRTFCSNGSRLILRNLTDVANMLKDGHAKNVVIVAGAGISTPSGIPDFRTPGTGLYDNLQQYNVPYPEAIFDIDFFHHNPRPFFTLAKELYPSGKYRPNYIHYFARLLSDRGVLLRMYTQNIDGLERLAGVPPDKLVEAHGTFVTASCVICREKHRGAEIKDAIFDDKLPHCKKSGCYGIVKPDIVFFGEELPKRFYFYLKDMLQTDLVLVMGTSLEVQPFAGIIDTVRWTVPRLLFNRNAVGPFKNCKRSKDFMSEGDLIECLQNFVSMAGMKEDMVDLITRSEGTFRLFAPPPESAHTKPSKKSHSVNKSDPLLAAMWRQNARANLFSDSDSSDSSDLTESESESTSSSGKRPMNSRVPGAGKGSKPTSVHSYPAKNSKPVKPTGNQSSPQNGAFNGRPPNGKGGLGSGRAAVGNRSNNNSSSGAGQTRNYTSLLTRRKAATPPIQPRRFNPSPTRTQNKDNSWTENMVRRKPPLEASLGLSKKTPQSPGSHPMKPRSNSVNKAMPEKSHSNKVGGFRSVIDRVRSAKPAPRLTYHHRPSPKALYDARIMTFNATTSSSSDDDDDDDREDLDDSSSSSDSR</sequence>
<evidence type="ECO:0000313" key="7">
    <source>
        <dbReference type="Proteomes" id="UP001283361"/>
    </source>
</evidence>
<comment type="caution">
    <text evidence="6">The sequence shown here is derived from an EMBL/GenBank/DDBJ whole genome shotgun (WGS) entry which is preliminary data.</text>
</comment>
<protein>
    <recommendedName>
        <fullName evidence="5">Deacetylase sirtuin-type domain-containing protein</fullName>
    </recommendedName>
</protein>
<evidence type="ECO:0000256" key="1">
    <source>
        <dbReference type="ARBA" id="ARBA00022679"/>
    </source>
</evidence>
<dbReference type="Gene3D" id="3.40.50.1220">
    <property type="entry name" value="TPP-binding domain"/>
    <property type="match status" value="1"/>
</dbReference>
<keyword evidence="3" id="KW-0479">Metal-binding</keyword>
<feature type="compositionally biased region" description="Polar residues" evidence="4">
    <location>
        <begin position="41"/>
        <end position="58"/>
    </location>
</feature>
<dbReference type="GO" id="GO:0017136">
    <property type="term" value="F:histone deacetylase activity, NAD-dependent"/>
    <property type="evidence" value="ECO:0007669"/>
    <property type="project" value="TreeGrafter"/>
</dbReference>
<reference evidence="6" key="1">
    <citation type="journal article" date="2023" name="G3 (Bethesda)">
        <title>A reference genome for the long-term kleptoplast-retaining sea slug Elysia crispata morphotype clarki.</title>
        <authorList>
            <person name="Eastman K.E."/>
            <person name="Pendleton A.L."/>
            <person name="Shaikh M.A."/>
            <person name="Suttiyut T."/>
            <person name="Ogas R."/>
            <person name="Tomko P."/>
            <person name="Gavelis G."/>
            <person name="Widhalm J.R."/>
            <person name="Wisecaver J.H."/>
        </authorList>
    </citation>
    <scope>NUCLEOTIDE SEQUENCE</scope>
    <source>
        <strain evidence="6">ECLA1</strain>
    </source>
</reference>
<dbReference type="Proteomes" id="UP001283361">
    <property type="component" value="Unassembled WGS sequence"/>
</dbReference>
<feature type="region of interest" description="Disordered" evidence="4">
    <location>
        <begin position="640"/>
        <end position="666"/>
    </location>
</feature>
<feature type="region of interest" description="Disordered" evidence="4">
    <location>
        <begin position="412"/>
        <end position="605"/>
    </location>
</feature>
<accession>A0AAE0YQW0</accession>
<keyword evidence="2" id="KW-0520">NAD</keyword>
<feature type="active site" description="Proton acceptor" evidence="3">
    <location>
        <position position="223"/>
    </location>
</feature>
<dbReference type="SUPFAM" id="SSF52467">
    <property type="entry name" value="DHS-like NAD/FAD-binding domain"/>
    <property type="match status" value="1"/>
</dbReference>
<dbReference type="GO" id="GO:0046872">
    <property type="term" value="F:metal ion binding"/>
    <property type="evidence" value="ECO:0007669"/>
    <property type="project" value="UniProtKB-KW"/>
</dbReference>
<keyword evidence="1" id="KW-0808">Transferase</keyword>
<feature type="binding site" evidence="3">
    <location>
        <position position="260"/>
    </location>
    <ligand>
        <name>Zn(2+)</name>
        <dbReference type="ChEBI" id="CHEBI:29105"/>
    </ligand>
</feature>
<feature type="compositionally biased region" description="Low complexity" evidence="4">
    <location>
        <begin position="494"/>
        <end position="511"/>
    </location>
</feature>
<feature type="region of interest" description="Disordered" evidence="4">
    <location>
        <begin position="18"/>
        <end position="81"/>
    </location>
</feature>
<gene>
    <name evidence="6" type="ORF">RRG08_006252</name>
</gene>
<dbReference type="EMBL" id="JAWDGP010005687">
    <property type="protein sequence ID" value="KAK3753865.1"/>
    <property type="molecule type" value="Genomic_DNA"/>
</dbReference>
<evidence type="ECO:0000313" key="6">
    <source>
        <dbReference type="EMBL" id="KAK3753865.1"/>
    </source>
</evidence>
<feature type="compositionally biased region" description="Acidic residues" evidence="4">
    <location>
        <begin position="645"/>
        <end position="658"/>
    </location>
</feature>
<feature type="binding site" evidence="3">
    <location>
        <position position="231"/>
    </location>
    <ligand>
        <name>Zn(2+)</name>
        <dbReference type="ChEBI" id="CHEBI:29105"/>
    </ligand>
</feature>
<feature type="compositionally biased region" description="Acidic residues" evidence="4">
    <location>
        <begin position="416"/>
        <end position="428"/>
    </location>
</feature>
<dbReference type="Pfam" id="PF02146">
    <property type="entry name" value="SIR2"/>
    <property type="match status" value="1"/>
</dbReference>
<feature type="domain" description="Deacetylase sirtuin-type" evidence="5">
    <location>
        <begin position="92"/>
        <end position="359"/>
    </location>
</feature>
<feature type="binding site" evidence="3">
    <location>
        <position position="234"/>
    </location>
    <ligand>
        <name>Zn(2+)</name>
        <dbReference type="ChEBI" id="CHEBI:29105"/>
    </ligand>
</feature>
<dbReference type="InterPro" id="IPR026590">
    <property type="entry name" value="Ssirtuin_cat_dom"/>
</dbReference>
<dbReference type="GO" id="GO:0005634">
    <property type="term" value="C:nucleus"/>
    <property type="evidence" value="ECO:0007669"/>
    <property type="project" value="TreeGrafter"/>
</dbReference>
<feature type="binding site" evidence="3">
    <location>
        <position position="255"/>
    </location>
    <ligand>
        <name>Zn(2+)</name>
        <dbReference type="ChEBI" id="CHEBI:29105"/>
    </ligand>
</feature>
<keyword evidence="3" id="KW-0862">Zinc</keyword>
<dbReference type="CDD" id="cd01408">
    <property type="entry name" value="SIRT1"/>
    <property type="match status" value="1"/>
</dbReference>
<dbReference type="InterPro" id="IPR026591">
    <property type="entry name" value="Sirtuin_cat_small_dom_sf"/>
</dbReference>
<organism evidence="6 7">
    <name type="scientific">Elysia crispata</name>
    <name type="common">lettuce slug</name>
    <dbReference type="NCBI Taxonomy" id="231223"/>
    <lineage>
        <taxon>Eukaryota</taxon>
        <taxon>Metazoa</taxon>
        <taxon>Spiralia</taxon>
        <taxon>Lophotrochozoa</taxon>
        <taxon>Mollusca</taxon>
        <taxon>Gastropoda</taxon>
        <taxon>Heterobranchia</taxon>
        <taxon>Euthyneura</taxon>
        <taxon>Panpulmonata</taxon>
        <taxon>Sacoglossa</taxon>
        <taxon>Placobranchoidea</taxon>
        <taxon>Plakobranchidae</taxon>
        <taxon>Elysia</taxon>
    </lineage>
</organism>
<evidence type="ECO:0000256" key="3">
    <source>
        <dbReference type="PROSITE-ProRule" id="PRU00236"/>
    </source>
</evidence>
<dbReference type="PROSITE" id="PS50305">
    <property type="entry name" value="SIRTUIN"/>
    <property type="match status" value="1"/>
</dbReference>
<feature type="compositionally biased region" description="Polar residues" evidence="4">
    <location>
        <begin position="469"/>
        <end position="479"/>
    </location>
</feature>
<feature type="compositionally biased region" description="Polar residues" evidence="4">
    <location>
        <begin position="537"/>
        <end position="551"/>
    </location>
</feature>
<keyword evidence="7" id="KW-1185">Reference proteome</keyword>
<dbReference type="InterPro" id="IPR050134">
    <property type="entry name" value="NAD-dep_sirtuin_deacylases"/>
</dbReference>